<evidence type="ECO:0000256" key="3">
    <source>
        <dbReference type="ARBA" id="ARBA00022723"/>
    </source>
</evidence>
<gene>
    <name evidence="12" type="ORF">CLUMA_CG006319</name>
</gene>
<evidence type="ECO:0000256" key="2">
    <source>
        <dbReference type="ARBA" id="ARBA00022473"/>
    </source>
</evidence>
<keyword evidence="2" id="KW-0217">Developmental protein</keyword>
<dbReference type="GO" id="GO:0007283">
    <property type="term" value="P:spermatogenesis"/>
    <property type="evidence" value="ECO:0007669"/>
    <property type="project" value="UniProtKB-KW"/>
</dbReference>
<dbReference type="FunFam" id="3.30.60.20:FF:000033">
    <property type="entry name" value="Rac GTPase-activating protein 1"/>
    <property type="match status" value="1"/>
</dbReference>
<dbReference type="GO" id="GO:0097149">
    <property type="term" value="C:centralspindlin complex"/>
    <property type="evidence" value="ECO:0007669"/>
    <property type="project" value="TreeGrafter"/>
</dbReference>
<dbReference type="InterPro" id="IPR008936">
    <property type="entry name" value="Rho_GTPase_activation_prot"/>
</dbReference>
<evidence type="ECO:0000259" key="11">
    <source>
        <dbReference type="PROSITE" id="PS50238"/>
    </source>
</evidence>
<sequence length="1342" mass="153105">MSNFPALSSLAQFDDLMRCSKELIAGIAEEKFLLFLHQYETIKVDYQRILDEVRDLQNQLDEQTQQTIALDRKLNYARKMLEMERKSRREVDAGKAQLEAKLDSLRTMLSNDHTMKDETRRHLQVLSSYSKKRKSNYQPNEDDIANDMNSTGSFLSDLSLTQSGDDLLDPKSTTNNVKWKKHRPSLNNSGILLNTTTRKSLASAEKRKSARQSILEYGSNDKIVSQTKLIIPTNKRAPIYADTIIKSFPKGHLEPSTSSSDGDQNMPSHDSAAACKTPTPTKTPFNKNFFTPSAPLYDDLDNVKDDVVYATVKKRPTATISSRPHNFSSKTFLKPESCGFCTKKIRFGSVGSKCTSCRTNVHQDCRDKLTITCVAQNGTPMVMKSGTALGQISDYTPDIAPMVPALIVHCVNEIETRGLNEVGLYRISGSERDVKALKEKFLRNNGIPCLSEIDVHVLCGCVKDFLRSLRERLIPMTLWTLFSNAAQRIPSEDDSGTVSKDIYHAIEILPQANRDTLAYLMMHFQRLSECPDVKMPLTNFAKIFGPTIIGYSCAEPDQHMMFAETQVQYSVMFSLLNVPTDYWSKFITLNKPTRQEENREIETYGRRFYSGTPSMKVVRKERKFYNTPPYSAISKKKKTTATTKISPLQQLLEDINFQRTKELRNFQQDDMGFVVLQGNTQWTEIFVRHFLFQNPEAAMDQDDLLFFVRKKYVKGSNRAAPKYDTEIEVFRKDSKKLPIGDPEVDWEETVYLNLVIHQFDYFLTLAICTRTSPKELQVLKRHSQRVYASPSRRKMDSKGESEDITFPHICFMVDNFDEVFSDIFVRDGEMVCVELVAKDHDGSTQGVIFLGSIRYDALKKVYDARQSSLSSKMAQRMIFGLFSSVPQMRCEFVRMKGPSSKGFAEMAVTKPKGSGIETPTSEPGFCMTDMWDSECEDKLDEFYETRHQRRLSDPSSNLNNFSKNNWRTKPHQTTSNTKALSQNEGLDSLANDISEIEAGDLRDDRPASSASDTEKKPKNGCQQTIEPPLSPSTTCCSCFSTTKSMCAKNASVQFSEIYCPTCSNISINSLKTETTINKLGHPEHINRFSKLKTENEYSKYRQQKFVFGKSNMRKTFGAKIKESFEDVTDNADEYEMASEAANTEDKSKIYQNDQAKIEKLTDKDKKQMIKVNGKEEIPFFDIELEQNFITEYSDLSETGDKSNTKTSDCGTAKVNFTYNVAMKIDKTDEKCNESNSKDKLSFPSINNKRLKNIIAIPQRTTTDGTKIYYICDLPLQLKKELDDGQYNPLWTTKGFTQTFHFWKENRRQSSTPLNAYITYISLPWFCIVKDLIDHREMPILTF</sequence>
<dbReference type="Gene3D" id="3.30.60.20">
    <property type="match status" value="1"/>
</dbReference>
<keyword evidence="8" id="KW-0175">Coiled coil</keyword>
<dbReference type="GO" id="GO:0005634">
    <property type="term" value="C:nucleus"/>
    <property type="evidence" value="ECO:0007669"/>
    <property type="project" value="TreeGrafter"/>
</dbReference>
<evidence type="ECO:0000256" key="4">
    <source>
        <dbReference type="ARBA" id="ARBA00022771"/>
    </source>
</evidence>
<dbReference type="PROSITE" id="PS50081">
    <property type="entry name" value="ZF_DAG_PE_2"/>
    <property type="match status" value="1"/>
</dbReference>
<dbReference type="Proteomes" id="UP000183832">
    <property type="component" value="Unassembled WGS sequence"/>
</dbReference>
<dbReference type="GO" id="GO:0008270">
    <property type="term" value="F:zinc ion binding"/>
    <property type="evidence" value="ECO:0007669"/>
    <property type="project" value="UniProtKB-KW"/>
</dbReference>
<evidence type="ECO:0000256" key="7">
    <source>
        <dbReference type="ARBA" id="ARBA00022871"/>
    </source>
</evidence>
<name>A0A1J1HXT6_9DIPT</name>
<dbReference type="CDD" id="cd04382">
    <property type="entry name" value="RhoGAP_MgcRacGAP"/>
    <property type="match status" value="1"/>
</dbReference>
<dbReference type="EMBL" id="CVRI01000035">
    <property type="protein sequence ID" value="CRK92895.1"/>
    <property type="molecule type" value="Genomic_DNA"/>
</dbReference>
<dbReference type="SUPFAM" id="SSF57889">
    <property type="entry name" value="Cysteine-rich domain"/>
    <property type="match status" value="1"/>
</dbReference>
<dbReference type="Pfam" id="PF09741">
    <property type="entry name" value="DUF2045"/>
    <property type="match status" value="1"/>
</dbReference>
<dbReference type="InterPro" id="IPR002219">
    <property type="entry name" value="PKC_DAG/PE"/>
</dbReference>
<dbReference type="CDD" id="cd20821">
    <property type="entry name" value="C1_MgcRacGAP"/>
    <property type="match status" value="1"/>
</dbReference>
<feature type="coiled-coil region" evidence="8">
    <location>
        <begin position="39"/>
        <end position="73"/>
    </location>
</feature>
<evidence type="ECO:0000256" key="1">
    <source>
        <dbReference type="ARBA" id="ARBA00022468"/>
    </source>
</evidence>
<accession>A0A1J1HXT6</accession>
<dbReference type="SMART" id="SM00109">
    <property type="entry name" value="C1"/>
    <property type="match status" value="1"/>
</dbReference>
<evidence type="ECO:0000256" key="8">
    <source>
        <dbReference type="SAM" id="Coils"/>
    </source>
</evidence>
<evidence type="ECO:0000256" key="5">
    <source>
        <dbReference type="ARBA" id="ARBA00022782"/>
    </source>
</evidence>
<dbReference type="GO" id="GO:0000281">
    <property type="term" value="P:mitotic cytokinesis"/>
    <property type="evidence" value="ECO:0007669"/>
    <property type="project" value="TreeGrafter"/>
</dbReference>
<evidence type="ECO:0000259" key="10">
    <source>
        <dbReference type="PROSITE" id="PS50081"/>
    </source>
</evidence>
<dbReference type="GO" id="GO:0032154">
    <property type="term" value="C:cleavage furrow"/>
    <property type="evidence" value="ECO:0007669"/>
    <property type="project" value="TreeGrafter"/>
</dbReference>
<evidence type="ECO:0000256" key="9">
    <source>
        <dbReference type="SAM" id="MobiDB-lite"/>
    </source>
</evidence>
<keyword evidence="6" id="KW-0862">Zinc</keyword>
<feature type="region of interest" description="Disordered" evidence="9">
    <location>
        <begin position="251"/>
        <end position="279"/>
    </location>
</feature>
<dbReference type="PANTHER" id="PTHR46199">
    <property type="entry name" value="RAC GTPASE-ACTIVATING PROTEIN 1"/>
    <property type="match status" value="1"/>
</dbReference>
<dbReference type="Pfam" id="PF00620">
    <property type="entry name" value="RhoGAP"/>
    <property type="match status" value="1"/>
</dbReference>
<feature type="domain" description="Phorbol-ester/DAG-type" evidence="10">
    <location>
        <begin position="324"/>
        <end position="373"/>
    </location>
</feature>
<dbReference type="InterPro" id="IPR019141">
    <property type="entry name" value="DUF2045"/>
</dbReference>
<keyword evidence="7" id="KW-0744">Spermatogenesis</keyword>
<dbReference type="GO" id="GO:0005096">
    <property type="term" value="F:GTPase activator activity"/>
    <property type="evidence" value="ECO:0007669"/>
    <property type="project" value="UniProtKB-KW"/>
</dbReference>
<feature type="domain" description="Rho-GAP" evidence="11">
    <location>
        <begin position="387"/>
        <end position="583"/>
    </location>
</feature>
<keyword evidence="1" id="KW-0343">GTPase activation</keyword>
<dbReference type="PROSITE" id="PS50238">
    <property type="entry name" value="RHOGAP"/>
    <property type="match status" value="1"/>
</dbReference>
<dbReference type="PROSITE" id="PS00479">
    <property type="entry name" value="ZF_DAG_PE_1"/>
    <property type="match status" value="1"/>
</dbReference>
<dbReference type="InterPro" id="IPR046349">
    <property type="entry name" value="C1-like_sf"/>
</dbReference>
<evidence type="ECO:0000256" key="6">
    <source>
        <dbReference type="ARBA" id="ARBA00022833"/>
    </source>
</evidence>
<dbReference type="GO" id="GO:0030154">
    <property type="term" value="P:cell differentiation"/>
    <property type="evidence" value="ECO:0007669"/>
    <property type="project" value="UniProtKB-KW"/>
</dbReference>
<feature type="compositionally biased region" description="Basic and acidic residues" evidence="9">
    <location>
        <begin position="999"/>
        <end position="1017"/>
    </location>
</feature>
<dbReference type="PANTHER" id="PTHR46199:SF3">
    <property type="entry name" value="RAC GTPASE-ACTIVATING PROTEIN 1"/>
    <property type="match status" value="1"/>
</dbReference>
<dbReference type="GO" id="GO:0007266">
    <property type="term" value="P:Rho protein signal transduction"/>
    <property type="evidence" value="ECO:0007669"/>
    <property type="project" value="TreeGrafter"/>
</dbReference>
<dbReference type="InterPro" id="IPR000198">
    <property type="entry name" value="RhoGAP_dom"/>
</dbReference>
<dbReference type="Gene3D" id="1.10.555.10">
    <property type="entry name" value="Rho GTPase activation protein"/>
    <property type="match status" value="1"/>
</dbReference>
<dbReference type="OrthoDB" id="1906921at2759"/>
<evidence type="ECO:0000313" key="12">
    <source>
        <dbReference type="EMBL" id="CRK92895.1"/>
    </source>
</evidence>
<dbReference type="GO" id="GO:0030496">
    <property type="term" value="C:midbody"/>
    <property type="evidence" value="ECO:0007669"/>
    <property type="project" value="TreeGrafter"/>
</dbReference>
<dbReference type="SUPFAM" id="SSF48350">
    <property type="entry name" value="GTPase activation domain, GAP"/>
    <property type="match status" value="1"/>
</dbReference>
<feature type="region of interest" description="Disordered" evidence="9">
    <location>
        <begin position="947"/>
        <end position="984"/>
    </location>
</feature>
<dbReference type="Pfam" id="PF00130">
    <property type="entry name" value="C1_1"/>
    <property type="match status" value="1"/>
</dbReference>
<feature type="compositionally biased region" description="Polar residues" evidence="9">
    <location>
        <begin position="255"/>
        <end position="268"/>
    </location>
</feature>
<organism evidence="12 13">
    <name type="scientific">Clunio marinus</name>
    <dbReference type="NCBI Taxonomy" id="568069"/>
    <lineage>
        <taxon>Eukaryota</taxon>
        <taxon>Metazoa</taxon>
        <taxon>Ecdysozoa</taxon>
        <taxon>Arthropoda</taxon>
        <taxon>Hexapoda</taxon>
        <taxon>Insecta</taxon>
        <taxon>Pterygota</taxon>
        <taxon>Neoptera</taxon>
        <taxon>Endopterygota</taxon>
        <taxon>Diptera</taxon>
        <taxon>Nematocera</taxon>
        <taxon>Chironomoidea</taxon>
        <taxon>Chironomidae</taxon>
        <taxon>Clunio</taxon>
    </lineage>
</organism>
<keyword evidence="4" id="KW-0863">Zinc-finger</keyword>
<dbReference type="GO" id="GO:0051233">
    <property type="term" value="C:spindle midzone"/>
    <property type="evidence" value="ECO:0007669"/>
    <property type="project" value="TreeGrafter"/>
</dbReference>
<keyword evidence="5" id="KW-0221">Differentiation</keyword>
<keyword evidence="13" id="KW-1185">Reference proteome</keyword>
<dbReference type="SMART" id="SM00324">
    <property type="entry name" value="RhoGAP"/>
    <property type="match status" value="1"/>
</dbReference>
<feature type="compositionally biased region" description="Polar residues" evidence="9">
    <location>
        <begin position="953"/>
        <end position="984"/>
    </location>
</feature>
<evidence type="ECO:0000313" key="13">
    <source>
        <dbReference type="Proteomes" id="UP000183832"/>
    </source>
</evidence>
<dbReference type="GO" id="GO:0051256">
    <property type="term" value="P:mitotic spindle midzone assembly"/>
    <property type="evidence" value="ECO:0007669"/>
    <property type="project" value="TreeGrafter"/>
</dbReference>
<proteinExistence type="predicted"/>
<reference evidence="12 13" key="1">
    <citation type="submission" date="2015-04" db="EMBL/GenBank/DDBJ databases">
        <authorList>
            <person name="Syromyatnikov M.Y."/>
            <person name="Popov V.N."/>
        </authorList>
    </citation>
    <scope>NUCLEOTIDE SEQUENCE [LARGE SCALE GENOMIC DNA]</scope>
</reference>
<protein>
    <submittedName>
        <fullName evidence="12">CLUMA_CG006319, isoform A</fullName>
    </submittedName>
</protein>
<feature type="region of interest" description="Disordered" evidence="9">
    <location>
        <begin position="996"/>
        <end position="1025"/>
    </location>
</feature>
<keyword evidence="3" id="KW-0479">Metal-binding</keyword>